<sequence length="110" mass="13042">MLSYRNINHLGSALLIHHTAQYVKNVFSTNMNFDLQITVTNEQQPIRNCKTRCRLIGLQLWKKKVDVRFGNYNYGNNICYLPCGHNFHFPCIEYWLRRNRSCSICKESNL</sequence>
<dbReference type="InterPro" id="IPR001841">
    <property type="entry name" value="Znf_RING"/>
</dbReference>
<organism evidence="2 3">
    <name type="scientific">Brassica rapa subsp. trilocularis</name>
    <dbReference type="NCBI Taxonomy" id="1813537"/>
    <lineage>
        <taxon>Eukaryota</taxon>
        <taxon>Viridiplantae</taxon>
        <taxon>Streptophyta</taxon>
        <taxon>Embryophyta</taxon>
        <taxon>Tracheophyta</taxon>
        <taxon>Spermatophyta</taxon>
        <taxon>Magnoliopsida</taxon>
        <taxon>eudicotyledons</taxon>
        <taxon>Gunneridae</taxon>
        <taxon>Pentapetalae</taxon>
        <taxon>rosids</taxon>
        <taxon>malvids</taxon>
        <taxon>Brassicales</taxon>
        <taxon>Brassicaceae</taxon>
        <taxon>Brassiceae</taxon>
        <taxon>Brassica</taxon>
    </lineage>
</organism>
<protein>
    <recommendedName>
        <fullName evidence="1">RING-type domain-containing protein</fullName>
    </recommendedName>
</protein>
<evidence type="ECO:0000259" key="1">
    <source>
        <dbReference type="Pfam" id="PF13639"/>
    </source>
</evidence>
<gene>
    <name evidence="2" type="primary">A05g500350.1_BraROA</name>
    <name evidence="2" type="ORF">IGI04_017475</name>
</gene>
<accession>A0ABQ7MDU8</accession>
<keyword evidence="3" id="KW-1185">Reference proteome</keyword>
<dbReference type="Pfam" id="PF13639">
    <property type="entry name" value="zf-RING_2"/>
    <property type="match status" value="1"/>
</dbReference>
<name>A0ABQ7MDU8_BRACM</name>
<dbReference type="Proteomes" id="UP000823674">
    <property type="component" value="Chromosome A05"/>
</dbReference>
<reference evidence="2 3" key="1">
    <citation type="submission" date="2021-03" db="EMBL/GenBank/DDBJ databases">
        <authorList>
            <person name="King G.J."/>
            <person name="Bancroft I."/>
            <person name="Baten A."/>
            <person name="Bloomfield J."/>
            <person name="Borpatragohain P."/>
            <person name="He Z."/>
            <person name="Irish N."/>
            <person name="Irwin J."/>
            <person name="Liu K."/>
            <person name="Mauleon R.P."/>
            <person name="Moore J."/>
            <person name="Morris R."/>
            <person name="Ostergaard L."/>
            <person name="Wang B."/>
            <person name="Wells R."/>
        </authorList>
    </citation>
    <scope>NUCLEOTIDE SEQUENCE [LARGE SCALE GENOMIC DNA]</scope>
    <source>
        <strain evidence="2">R-o-18</strain>
        <tissue evidence="2">Leaf</tissue>
    </source>
</reference>
<evidence type="ECO:0000313" key="3">
    <source>
        <dbReference type="Proteomes" id="UP000823674"/>
    </source>
</evidence>
<evidence type="ECO:0000313" key="2">
    <source>
        <dbReference type="EMBL" id="KAG5395661.1"/>
    </source>
</evidence>
<dbReference type="InterPro" id="IPR013083">
    <property type="entry name" value="Znf_RING/FYVE/PHD"/>
</dbReference>
<comment type="caution">
    <text evidence="2">The sequence shown here is derived from an EMBL/GenBank/DDBJ whole genome shotgun (WGS) entry which is preliminary data.</text>
</comment>
<feature type="domain" description="RING-type" evidence="1">
    <location>
        <begin position="71"/>
        <end position="106"/>
    </location>
</feature>
<dbReference type="EMBL" id="JADBGQ010000005">
    <property type="protein sequence ID" value="KAG5395661.1"/>
    <property type="molecule type" value="Genomic_DNA"/>
</dbReference>
<dbReference type="SUPFAM" id="SSF57850">
    <property type="entry name" value="RING/U-box"/>
    <property type="match status" value="1"/>
</dbReference>
<proteinExistence type="predicted"/>
<dbReference type="Gene3D" id="3.30.40.10">
    <property type="entry name" value="Zinc/RING finger domain, C3HC4 (zinc finger)"/>
    <property type="match status" value="1"/>
</dbReference>